<comment type="caution">
    <text evidence="2">The sequence shown here is derived from an EMBL/GenBank/DDBJ whole genome shotgun (WGS) entry which is preliminary data.</text>
</comment>
<accession>A0A3S5CR33</accession>
<dbReference type="EMBL" id="CAAALY010268409">
    <property type="protein sequence ID" value="VEL41216.1"/>
    <property type="molecule type" value="Genomic_DNA"/>
</dbReference>
<evidence type="ECO:0000313" key="3">
    <source>
        <dbReference type="Proteomes" id="UP000784294"/>
    </source>
</evidence>
<feature type="region of interest" description="Disordered" evidence="1">
    <location>
        <begin position="1"/>
        <end position="56"/>
    </location>
</feature>
<feature type="compositionally biased region" description="Basic and acidic residues" evidence="1">
    <location>
        <begin position="1"/>
        <end position="27"/>
    </location>
</feature>
<evidence type="ECO:0000313" key="2">
    <source>
        <dbReference type="EMBL" id="VEL41216.1"/>
    </source>
</evidence>
<evidence type="ECO:0000256" key="1">
    <source>
        <dbReference type="SAM" id="MobiDB-lite"/>
    </source>
</evidence>
<sequence length="81" mass="8839">MERELKEKEEAGAKNDGKKGKGKEKGKGKGKKKGGKDEKKDGKKGKKGASKSDAVSVFLDSIPSQLKLLFRDKTRSPTFMV</sequence>
<proteinExistence type="predicted"/>
<gene>
    <name evidence="2" type="ORF">PXEA_LOCUS34656</name>
</gene>
<protein>
    <submittedName>
        <fullName evidence="2">Uncharacterized protein</fullName>
    </submittedName>
</protein>
<organism evidence="2 3">
    <name type="scientific">Protopolystoma xenopodis</name>
    <dbReference type="NCBI Taxonomy" id="117903"/>
    <lineage>
        <taxon>Eukaryota</taxon>
        <taxon>Metazoa</taxon>
        <taxon>Spiralia</taxon>
        <taxon>Lophotrochozoa</taxon>
        <taxon>Platyhelminthes</taxon>
        <taxon>Monogenea</taxon>
        <taxon>Polyopisthocotylea</taxon>
        <taxon>Polystomatidea</taxon>
        <taxon>Polystomatidae</taxon>
        <taxon>Protopolystoma</taxon>
    </lineage>
</organism>
<dbReference type="AlphaFoldDB" id="A0A3S5CR33"/>
<dbReference type="Proteomes" id="UP000784294">
    <property type="component" value="Unassembled WGS sequence"/>
</dbReference>
<keyword evidence="3" id="KW-1185">Reference proteome</keyword>
<reference evidence="2" key="1">
    <citation type="submission" date="2018-11" db="EMBL/GenBank/DDBJ databases">
        <authorList>
            <consortium name="Pathogen Informatics"/>
        </authorList>
    </citation>
    <scope>NUCLEOTIDE SEQUENCE</scope>
</reference>
<name>A0A3S5CR33_9PLAT</name>